<dbReference type="OrthoDB" id="365981at2759"/>
<gene>
    <name evidence="7" type="ORF">AAE3_LOCUS12549</name>
</gene>
<dbReference type="GO" id="GO:0005664">
    <property type="term" value="C:nuclear origin of replication recognition complex"/>
    <property type="evidence" value="ECO:0007669"/>
    <property type="project" value="TreeGrafter"/>
</dbReference>
<evidence type="ECO:0000259" key="5">
    <source>
        <dbReference type="Pfam" id="PF14630"/>
    </source>
</evidence>
<organism evidence="7 8">
    <name type="scientific">Cyclocybe aegerita</name>
    <name type="common">Black poplar mushroom</name>
    <name type="synonym">Agrocybe aegerita</name>
    <dbReference type="NCBI Taxonomy" id="1973307"/>
    <lineage>
        <taxon>Eukaryota</taxon>
        <taxon>Fungi</taxon>
        <taxon>Dikarya</taxon>
        <taxon>Basidiomycota</taxon>
        <taxon>Agaricomycotina</taxon>
        <taxon>Agaricomycetes</taxon>
        <taxon>Agaricomycetidae</taxon>
        <taxon>Agaricales</taxon>
        <taxon>Agaricineae</taxon>
        <taxon>Bolbitiaceae</taxon>
        <taxon>Cyclocybe</taxon>
    </lineage>
</organism>
<dbReference type="Pfam" id="PF14630">
    <property type="entry name" value="ORC5_C"/>
    <property type="match status" value="1"/>
</dbReference>
<dbReference type="Proteomes" id="UP000467700">
    <property type="component" value="Unassembled WGS sequence"/>
</dbReference>
<comment type="subcellular location">
    <subcellularLocation>
        <location evidence="1">Nucleus</location>
    </subcellularLocation>
</comment>
<dbReference type="InterPro" id="IPR047088">
    <property type="entry name" value="ORC5_C"/>
</dbReference>
<dbReference type="InterPro" id="IPR048866">
    <property type="entry name" value="ORC5_lid"/>
</dbReference>
<evidence type="ECO:0000256" key="2">
    <source>
        <dbReference type="ARBA" id="ARBA00022705"/>
    </source>
</evidence>
<reference evidence="7 8" key="1">
    <citation type="submission" date="2020-01" db="EMBL/GenBank/DDBJ databases">
        <authorList>
            <person name="Gupta K D."/>
        </authorList>
    </citation>
    <scope>NUCLEOTIDE SEQUENCE [LARGE SCALE GENOMIC DNA]</scope>
</reference>
<protein>
    <recommendedName>
        <fullName evidence="9">Origin recognition complex subunit 5</fullName>
    </recommendedName>
</protein>
<evidence type="ECO:0000256" key="3">
    <source>
        <dbReference type="ARBA" id="ARBA00023242"/>
    </source>
</evidence>
<dbReference type="PANTHER" id="PTHR12705:SF0">
    <property type="entry name" value="ORIGIN RECOGNITION COMPLEX SUBUNIT 5"/>
    <property type="match status" value="1"/>
</dbReference>
<evidence type="ECO:0000313" key="8">
    <source>
        <dbReference type="Proteomes" id="UP000467700"/>
    </source>
</evidence>
<dbReference type="Pfam" id="PF21639">
    <property type="entry name" value="ORC5_lid"/>
    <property type="match status" value="1"/>
</dbReference>
<feature type="region of interest" description="Disordered" evidence="4">
    <location>
        <begin position="397"/>
        <end position="429"/>
    </location>
</feature>
<keyword evidence="8" id="KW-1185">Reference proteome</keyword>
<dbReference type="InterPro" id="IPR020796">
    <property type="entry name" value="ORC5"/>
</dbReference>
<evidence type="ECO:0000256" key="4">
    <source>
        <dbReference type="SAM" id="MobiDB-lite"/>
    </source>
</evidence>
<evidence type="ECO:0000256" key="1">
    <source>
        <dbReference type="ARBA" id="ARBA00004123"/>
    </source>
</evidence>
<dbReference type="EMBL" id="CACVBS010000090">
    <property type="protein sequence ID" value="CAA7270313.1"/>
    <property type="molecule type" value="Genomic_DNA"/>
</dbReference>
<dbReference type="AlphaFoldDB" id="A0A8S0XSF7"/>
<feature type="compositionally biased region" description="Low complexity" evidence="4">
    <location>
        <begin position="355"/>
        <end position="369"/>
    </location>
</feature>
<feature type="domain" description="Origin recognition complex subunit 5 C-terminal" evidence="5">
    <location>
        <begin position="374"/>
        <end position="535"/>
    </location>
</feature>
<dbReference type="GO" id="GO:0003688">
    <property type="term" value="F:DNA replication origin binding"/>
    <property type="evidence" value="ECO:0007669"/>
    <property type="project" value="TreeGrafter"/>
</dbReference>
<proteinExistence type="predicted"/>
<name>A0A8S0XSF7_CYCAE</name>
<dbReference type="GO" id="GO:0006270">
    <property type="term" value="P:DNA replication initiation"/>
    <property type="evidence" value="ECO:0007669"/>
    <property type="project" value="TreeGrafter"/>
</dbReference>
<evidence type="ECO:0000259" key="6">
    <source>
        <dbReference type="Pfam" id="PF21639"/>
    </source>
</evidence>
<keyword evidence="3" id="KW-0539">Nucleus</keyword>
<sequence length="540" mass="60664">MLPVPGYEQFCDDLSTLLSTYPPSFIYVQDIESIRTTFNVIDTVLRDVSQATPPQNTFKVHYVRVDAISCFTARLFFETVINTLVGWEPKWEDGCTNWSPENELRWNENLDTFLHGLRAAHQHLCQQHGIGATDKGKGKQREGSYDDVRFVVVVERAERLKENLPDMIVPLTRLTEMARVDLTVIFVSQVGWEHIRPPLGASPDPYFMDIQGISKDNVAKSLISNFSSLSVSEDILNNPYHPALASLYTHFITTLCDICFPFTHDPQELQYIAAARWPGFVKPIIDAYKQQLDEQMDENGLEFTPPSEEVRMRLIRYFNPTFTSALEALLPRLTNATDWAKANEPPPNLLSLPRTSTASTTSTSKPDSSNIRALPRMSKFILVASFLASTNPPKSDIRMFGRGLDEKKRRRRATAKTSGKTKSGAPSKIPQRLLGPTAFALDRMVAILGGLLEENDVDTRMGGLAKEFKIPGEYTDMEIGRVGVYSNVIELTSMGLLHRTSPPDRLDGPPMFKCAVSYETTLLLAKELDVALNDLLWDPM</sequence>
<feature type="compositionally biased region" description="Low complexity" evidence="4">
    <location>
        <begin position="415"/>
        <end position="425"/>
    </location>
</feature>
<evidence type="ECO:0008006" key="9">
    <source>
        <dbReference type="Google" id="ProtNLM"/>
    </source>
</evidence>
<accession>A0A8S0XSF7</accession>
<feature type="region of interest" description="Disordered" evidence="4">
    <location>
        <begin position="340"/>
        <end position="371"/>
    </location>
</feature>
<feature type="domain" description="ORC5 lid" evidence="6">
    <location>
        <begin position="248"/>
        <end position="286"/>
    </location>
</feature>
<feature type="compositionally biased region" description="Basic and acidic residues" evidence="4">
    <location>
        <begin position="397"/>
        <end position="407"/>
    </location>
</feature>
<dbReference type="PANTHER" id="PTHR12705">
    <property type="entry name" value="ORIGIN RECOGNITION COMPLEX SUBUNIT 5"/>
    <property type="match status" value="1"/>
</dbReference>
<evidence type="ECO:0000313" key="7">
    <source>
        <dbReference type="EMBL" id="CAA7270313.1"/>
    </source>
</evidence>
<keyword evidence="2" id="KW-0235">DNA replication</keyword>
<comment type="caution">
    <text evidence="7">The sequence shown here is derived from an EMBL/GenBank/DDBJ whole genome shotgun (WGS) entry which is preliminary data.</text>
</comment>